<keyword evidence="2" id="KW-0472">Membrane</keyword>
<dbReference type="EnsemblBacteria" id="AAC66128">
    <property type="protein sequence ID" value="AAC66128"/>
    <property type="gene ID" value="BB_J46"/>
</dbReference>
<proteinExistence type="predicted"/>
<sequence>MDKFLTSNHPPIIIFTIGALCATVLICLIIIFIIHGIINPILIKKFKSINNSLQKITKEFEEMKKRVGQLESISKKLELNNKPAKKPISLYGLKKSQI</sequence>
<dbReference type="KEGG" id="bbu:BB_J46"/>
<evidence type="ECO:0000313" key="4">
    <source>
        <dbReference type="Proteomes" id="UP000001807"/>
    </source>
</evidence>
<organism evidence="3 4">
    <name type="scientific">Borreliella burgdorferi (strain ATCC 35210 / DSM 4680 / CIP 102532 / B31)</name>
    <name type="common">Borrelia burgdorferi</name>
    <dbReference type="NCBI Taxonomy" id="224326"/>
    <lineage>
        <taxon>Bacteria</taxon>
        <taxon>Pseudomonadati</taxon>
        <taxon>Spirochaetota</taxon>
        <taxon>Spirochaetia</taxon>
        <taxon>Spirochaetales</taxon>
        <taxon>Borreliaceae</taxon>
        <taxon>Borreliella</taxon>
    </lineage>
</organism>
<accession>O50801</accession>
<dbReference type="RefSeq" id="WP_010257615.1">
    <property type="nucleotide sequence ID" value="NC_001856.1"/>
</dbReference>
<dbReference type="HOGENOM" id="CLU_2328212_0_0_12"/>
<dbReference type="PATRIC" id="fig|224326.49.peg.1510"/>
<feature type="coiled-coil region" evidence="1">
    <location>
        <begin position="46"/>
        <end position="80"/>
    </location>
</feature>
<keyword evidence="1" id="KW-0175">Coiled coil</keyword>
<keyword evidence="2" id="KW-0812">Transmembrane</keyword>
<name>O50801_BORBU</name>
<keyword evidence="4" id="KW-1185">Reference proteome</keyword>
<dbReference type="EMBL" id="AE000787">
    <property type="protein sequence ID" value="AAC66128.1"/>
    <property type="molecule type" value="Genomic_DNA"/>
</dbReference>
<evidence type="ECO:0000256" key="1">
    <source>
        <dbReference type="SAM" id="Coils"/>
    </source>
</evidence>
<geneLocation type="plasmid" evidence="3 4">
    <name>lp38</name>
</geneLocation>
<evidence type="ECO:0000256" key="2">
    <source>
        <dbReference type="SAM" id="Phobius"/>
    </source>
</evidence>
<keyword evidence="2" id="KW-1133">Transmembrane helix</keyword>
<evidence type="ECO:0000313" key="3">
    <source>
        <dbReference type="EMBL" id="AAC66128.1"/>
    </source>
</evidence>
<dbReference type="AlphaFoldDB" id="O50801"/>
<dbReference type="PIR" id="G70250">
    <property type="entry name" value="G70250"/>
</dbReference>
<gene>
    <name evidence="3" type="ordered locus">BB_J46</name>
</gene>
<reference evidence="3 4" key="1">
    <citation type="journal article" date="1997" name="Nature">
        <title>Genomic sequence of a Lyme disease spirochaete, Borrelia burgdorferi.</title>
        <authorList>
            <person name="Fraser C.M."/>
            <person name="Casjens S."/>
            <person name="Huang W.M."/>
            <person name="Sutton G.G."/>
            <person name="Clayton R."/>
            <person name="Lathigra R."/>
            <person name="White O."/>
            <person name="Ketchum K.A."/>
            <person name="Dodson R."/>
            <person name="Hickey E.K."/>
            <person name="Gwinn M."/>
            <person name="Dougherty B."/>
            <person name="Tomb J.F."/>
            <person name="Fleischmann R.D."/>
            <person name="Richardson D."/>
            <person name="Peterson J."/>
            <person name="Kerlavage A.R."/>
            <person name="Quackenbush J."/>
            <person name="Salzberg S."/>
            <person name="Hanson M."/>
            <person name="van Vugt R."/>
            <person name="Palmer N."/>
            <person name="Adams M.D."/>
            <person name="Gocayne J."/>
            <person name="Weidman J."/>
            <person name="Utterback T."/>
            <person name="Watthey L."/>
            <person name="McDonald L."/>
            <person name="Artiach P."/>
            <person name="Bowman C."/>
            <person name="Garland S."/>
            <person name="Fuji C."/>
            <person name="Cotton M.D."/>
            <person name="Horst K."/>
            <person name="Roberts K."/>
            <person name="Hatch B."/>
            <person name="Smith H.O."/>
            <person name="Venter J.C."/>
        </authorList>
    </citation>
    <scope>NUCLEOTIDE SEQUENCE [LARGE SCALE GENOMIC DNA]</scope>
    <source>
        <strain evidence="4">ATCC 35210 / DSM 4680 / CIP 102532 / B31</strain>
    </source>
</reference>
<dbReference type="Proteomes" id="UP000001807">
    <property type="component" value="Plasmid lp38"/>
</dbReference>
<feature type="transmembrane region" description="Helical" evidence="2">
    <location>
        <begin position="12"/>
        <end position="38"/>
    </location>
</feature>
<keyword evidence="3" id="KW-0614">Plasmid</keyword>
<protein>
    <submittedName>
        <fullName evidence="3">Uncharacterized protein</fullName>
    </submittedName>
</protein>